<protein>
    <submittedName>
        <fullName evidence="1">Uncharacterized protein</fullName>
    </submittedName>
</protein>
<dbReference type="EMBL" id="LDPH01000004">
    <property type="protein sequence ID" value="KLV27368.1"/>
    <property type="molecule type" value="Genomic_DNA"/>
</dbReference>
<dbReference type="InterPro" id="IPR058600">
    <property type="entry name" value="YhjD-like"/>
</dbReference>
<dbReference type="Proteomes" id="UP000036045">
    <property type="component" value="Unassembled WGS sequence"/>
</dbReference>
<name>A0A0J1IN81_NIACI</name>
<dbReference type="OrthoDB" id="2988956at2"/>
<reference evidence="1 2" key="1">
    <citation type="submission" date="2015-05" db="EMBL/GenBank/DDBJ databases">
        <title>Whole genome sequence and identification of bacterial endophytes from Costus igneus.</title>
        <authorList>
            <person name="Lee Y.P."/>
            <person name="Gan H.M."/>
            <person name="Eng W."/>
            <person name="Wheatley M.S."/>
            <person name="Caraballo A."/>
            <person name="Polter S."/>
            <person name="Savka M.A."/>
            <person name="Hudson A.O."/>
        </authorList>
    </citation>
    <scope>NUCLEOTIDE SEQUENCE [LARGE SCALE GENOMIC DNA]</scope>
    <source>
        <strain evidence="1 2">RIT379</strain>
    </source>
</reference>
<evidence type="ECO:0000313" key="2">
    <source>
        <dbReference type="Proteomes" id="UP000036045"/>
    </source>
</evidence>
<evidence type="ECO:0000313" key="1">
    <source>
        <dbReference type="EMBL" id="KLV27368.1"/>
    </source>
</evidence>
<proteinExistence type="predicted"/>
<gene>
    <name evidence="1" type="ORF">ABW02_07630</name>
</gene>
<dbReference type="PATRIC" id="fig|1397.4.peg.4218"/>
<organism evidence="1 2">
    <name type="scientific">Niallia circulans</name>
    <name type="common">Bacillus circulans</name>
    <dbReference type="NCBI Taxonomy" id="1397"/>
    <lineage>
        <taxon>Bacteria</taxon>
        <taxon>Bacillati</taxon>
        <taxon>Bacillota</taxon>
        <taxon>Bacilli</taxon>
        <taxon>Bacillales</taxon>
        <taxon>Bacillaceae</taxon>
        <taxon>Niallia</taxon>
    </lineage>
</organism>
<dbReference type="RefSeq" id="WP_047941343.1">
    <property type="nucleotide sequence ID" value="NZ_LDPH01000004.1"/>
</dbReference>
<keyword evidence="2" id="KW-1185">Reference proteome</keyword>
<dbReference type="AlphaFoldDB" id="A0A0J1IN81"/>
<sequence>MSRLNDEERDIFENAIYLPMLLTVLDRDFKVAETAPFKLKQVYLNLIEHVMKQVQKDMRENNNKMYKNKWKLVKGENDSYFTEYNFYFNGFHEVHRYFNDNLRNNTEKLLNYYFLHRYLD</sequence>
<accession>A0A0J1IN81</accession>
<comment type="caution">
    <text evidence="1">The sequence shown here is derived from an EMBL/GenBank/DDBJ whole genome shotgun (WGS) entry which is preliminary data.</text>
</comment>
<dbReference type="Pfam" id="PF26325">
    <property type="entry name" value="YhjD"/>
    <property type="match status" value="1"/>
</dbReference>